<protein>
    <submittedName>
        <fullName evidence="2">Uncharacterized protein</fullName>
    </submittedName>
</protein>
<reference evidence="2" key="1">
    <citation type="submission" date="2022-07" db="EMBL/GenBank/DDBJ databases">
        <title>Draft genome sequence of Zalerion maritima ATCC 34329, a (micro)plastics degrading marine fungus.</title>
        <authorList>
            <person name="Paco A."/>
            <person name="Goncalves M.F.M."/>
            <person name="Rocha-Santos T.A.P."/>
            <person name="Alves A."/>
        </authorList>
    </citation>
    <scope>NUCLEOTIDE SEQUENCE</scope>
    <source>
        <strain evidence="2">ATCC 34329</strain>
    </source>
</reference>
<dbReference type="EMBL" id="JAKWBI020000047">
    <property type="protein sequence ID" value="KAJ2904697.1"/>
    <property type="molecule type" value="Genomic_DNA"/>
</dbReference>
<accession>A0AAD5RWK1</accession>
<evidence type="ECO:0000313" key="3">
    <source>
        <dbReference type="Proteomes" id="UP001201980"/>
    </source>
</evidence>
<sequence length="292" mass="31305">MRLFLTPAGGCHPPSSRNRRRIRIPQSQRDHPGHRDPRPRFRGGATRPILLCSVQHFRQPHPLPLGATKTNPVDFLAGLPVTGLVSASLCAGTLAHSKKCLEVQRQLSGFSSGAGELLGRRRNPPKISTLTFGECVSKYDLQAAVSIVYAITGLGLGDLMNAATLLVFQSFMQSQTPTTLFKLMVGEGTLPGPSSNSSLYSGTTGDVPELEWVAFGDRGTTGLTVGGEDLGARFITDLYALMGKDGTWWAGAAWGGQLGTDVWDTCEVVMGRLVDDLNRIPVEKEAADEDGT</sequence>
<feature type="compositionally biased region" description="Basic and acidic residues" evidence="1">
    <location>
        <begin position="28"/>
        <end position="39"/>
    </location>
</feature>
<organism evidence="2 3">
    <name type="scientific">Zalerion maritima</name>
    <dbReference type="NCBI Taxonomy" id="339359"/>
    <lineage>
        <taxon>Eukaryota</taxon>
        <taxon>Fungi</taxon>
        <taxon>Dikarya</taxon>
        <taxon>Ascomycota</taxon>
        <taxon>Pezizomycotina</taxon>
        <taxon>Sordariomycetes</taxon>
        <taxon>Lulworthiomycetidae</taxon>
        <taxon>Lulworthiales</taxon>
        <taxon>Lulworthiaceae</taxon>
        <taxon>Zalerion</taxon>
    </lineage>
</organism>
<dbReference type="AlphaFoldDB" id="A0AAD5RWK1"/>
<feature type="region of interest" description="Disordered" evidence="1">
    <location>
        <begin position="1"/>
        <end position="43"/>
    </location>
</feature>
<gene>
    <name evidence="2" type="ORF">MKZ38_007439</name>
</gene>
<keyword evidence="3" id="KW-1185">Reference proteome</keyword>
<name>A0AAD5RWK1_9PEZI</name>
<proteinExistence type="predicted"/>
<comment type="caution">
    <text evidence="2">The sequence shown here is derived from an EMBL/GenBank/DDBJ whole genome shotgun (WGS) entry which is preliminary data.</text>
</comment>
<dbReference type="Proteomes" id="UP001201980">
    <property type="component" value="Unassembled WGS sequence"/>
</dbReference>
<evidence type="ECO:0000256" key="1">
    <source>
        <dbReference type="SAM" id="MobiDB-lite"/>
    </source>
</evidence>
<evidence type="ECO:0000313" key="2">
    <source>
        <dbReference type="EMBL" id="KAJ2904697.1"/>
    </source>
</evidence>